<sequence>MLGLKKSKTTYGNKALRTVAVECSFATDRQVNRISAHRKRIMKRQGKAKARIASAHLLLTIAYNILKTKEPYQELGPDYYQQKEQNKDLKIIQYLKKKGYNIELREDKSA</sequence>
<organism evidence="1 2">
    <name type="scientific">Rossellomorea vietnamensis</name>
    <dbReference type="NCBI Taxonomy" id="218284"/>
    <lineage>
        <taxon>Bacteria</taxon>
        <taxon>Bacillati</taxon>
        <taxon>Bacillota</taxon>
        <taxon>Bacilli</taxon>
        <taxon>Bacillales</taxon>
        <taxon>Bacillaceae</taxon>
        <taxon>Rossellomorea</taxon>
    </lineage>
</organism>
<proteinExistence type="predicted"/>
<evidence type="ECO:0008006" key="3">
    <source>
        <dbReference type="Google" id="ProtNLM"/>
    </source>
</evidence>
<protein>
    <recommendedName>
        <fullName evidence="3">Transposase</fullName>
    </recommendedName>
</protein>
<dbReference type="Proteomes" id="UP000325182">
    <property type="component" value="Unassembled WGS sequence"/>
</dbReference>
<name>A0A5D4M9N7_9BACI</name>
<evidence type="ECO:0000313" key="2">
    <source>
        <dbReference type="Proteomes" id="UP000325182"/>
    </source>
</evidence>
<dbReference type="RefSeq" id="WP_148954396.1">
    <property type="nucleotide sequence ID" value="NZ_VTEG01000011.1"/>
</dbReference>
<comment type="caution">
    <text evidence="1">The sequence shown here is derived from an EMBL/GenBank/DDBJ whole genome shotgun (WGS) entry which is preliminary data.</text>
</comment>
<evidence type="ECO:0000313" key="1">
    <source>
        <dbReference type="EMBL" id="TYR98382.1"/>
    </source>
</evidence>
<dbReference type="EMBL" id="VTEG01000011">
    <property type="protein sequence ID" value="TYR98382.1"/>
    <property type="molecule type" value="Genomic_DNA"/>
</dbReference>
<gene>
    <name evidence="1" type="ORF">FZC84_14505</name>
</gene>
<accession>A0A5D4M9N7</accession>
<reference evidence="1 2" key="1">
    <citation type="submission" date="2019-08" db="EMBL/GenBank/DDBJ databases">
        <title>Bacillus genomes from the desert of Cuatro Cienegas, Coahuila.</title>
        <authorList>
            <person name="Olmedo-Alvarez G."/>
        </authorList>
    </citation>
    <scope>NUCLEOTIDE SEQUENCE [LARGE SCALE GENOMIC DNA]</scope>
    <source>
        <strain evidence="1 2">CH128b_4D</strain>
    </source>
</reference>
<dbReference type="AlphaFoldDB" id="A0A5D4M9N7"/>